<accession>A0A1V4ERY8</accession>
<proteinExistence type="predicted"/>
<gene>
    <name evidence="1" type="ORF">B2M26_11965</name>
</gene>
<keyword evidence="2" id="KW-1185">Reference proteome</keyword>
<dbReference type="RefSeq" id="WP_079291433.1">
    <property type="nucleotide sequence ID" value="NZ_MWPS01000033.1"/>
</dbReference>
<name>A0A1V4ERY8_9BACL</name>
<dbReference type="AlphaFoldDB" id="A0A1V4ERY8"/>
<dbReference type="EMBL" id="MWPS01000033">
    <property type="protein sequence ID" value="OPG15398.1"/>
    <property type="molecule type" value="Genomic_DNA"/>
</dbReference>
<evidence type="ECO:0000313" key="2">
    <source>
        <dbReference type="Proteomes" id="UP000190229"/>
    </source>
</evidence>
<evidence type="ECO:0000313" key="1">
    <source>
        <dbReference type="EMBL" id="OPG15398.1"/>
    </source>
</evidence>
<dbReference type="Proteomes" id="UP000190229">
    <property type="component" value="Unassembled WGS sequence"/>
</dbReference>
<sequence length="301" mass="33945">MPTLTRLPAEFIGHRIVVKPFFDDGVSLALFTDTGGSMLIKPNVLHKATKIISKSTEESFLTSDEDREELQQAFFPAFNAEAWIPGIDGNPGLWFIVYDDTHGLLKEVDGMIGQQWFADRVWTIDYLKEEFHLGCTRDDLSNGQSCPLDFKTDEEGKRLVSFPRIQAKVDGETIDFLFDTGATVVLSDKVYNLIGDGGPQTRGTSFITASVFERWKCNHPDWLTCDDADELLNESMIQVSEVEIAGYKVGPVWFTRRADTNFHDYMSSFMDKKIEGAIGGSLFQYFSIVVDYSNAVAYFCR</sequence>
<comment type="caution">
    <text evidence="1">The sequence shown here is derived from an EMBL/GenBank/DDBJ whole genome shotgun (WGS) entry which is preliminary data.</text>
</comment>
<reference evidence="1 2" key="1">
    <citation type="submission" date="2017-02" db="EMBL/GenBank/DDBJ databases">
        <title>Draft genome of Acidibacillus ferrooxidans Huett2.</title>
        <authorList>
            <person name="Schopf S."/>
        </authorList>
    </citation>
    <scope>NUCLEOTIDE SEQUENCE [LARGE SCALE GENOMIC DNA]</scope>
    <source>
        <strain evidence="1 2">Huett2</strain>
    </source>
</reference>
<evidence type="ECO:0008006" key="3">
    <source>
        <dbReference type="Google" id="ProtNLM"/>
    </source>
</evidence>
<organism evidence="1 2">
    <name type="scientific">Ferroacidibacillus organovorans</name>
    <dbReference type="NCBI Taxonomy" id="1765683"/>
    <lineage>
        <taxon>Bacteria</taxon>
        <taxon>Bacillati</taxon>
        <taxon>Bacillota</taxon>
        <taxon>Bacilli</taxon>
        <taxon>Bacillales</taxon>
        <taxon>Alicyclobacillaceae</taxon>
        <taxon>Ferroacidibacillus</taxon>
    </lineage>
</organism>
<protein>
    <recommendedName>
        <fullName evidence="3">Peptidase A2 domain-containing protein</fullName>
    </recommendedName>
</protein>